<dbReference type="AlphaFoldDB" id="E3QBN9"/>
<evidence type="ECO:0000313" key="2">
    <source>
        <dbReference type="Proteomes" id="UP000008782"/>
    </source>
</evidence>
<name>E3QBN9_COLGM</name>
<dbReference type="STRING" id="645133.E3QBN9"/>
<dbReference type="VEuPathDB" id="FungiDB:GLRG_03522"/>
<dbReference type="HOGENOM" id="CLU_2399535_0_0_1"/>
<dbReference type="EMBL" id="GG697340">
    <property type="protein sequence ID" value="EFQ28378.1"/>
    <property type="molecule type" value="Genomic_DNA"/>
</dbReference>
<sequence>MAQPSYCRYELVSELTSYYEFLTQIYLPPDVIQYSPEGGWGHITPDFVKSFCLGKNDTVADLMKHIPYMRRTKEDGRLGSAADLRERYSCRLH</sequence>
<dbReference type="Proteomes" id="UP000008782">
    <property type="component" value="Unassembled WGS sequence"/>
</dbReference>
<organism evidence="2">
    <name type="scientific">Colletotrichum graminicola (strain M1.001 / M2 / FGSC 10212)</name>
    <name type="common">Maize anthracnose fungus</name>
    <name type="synonym">Glomerella graminicola</name>
    <dbReference type="NCBI Taxonomy" id="645133"/>
    <lineage>
        <taxon>Eukaryota</taxon>
        <taxon>Fungi</taxon>
        <taxon>Dikarya</taxon>
        <taxon>Ascomycota</taxon>
        <taxon>Pezizomycotina</taxon>
        <taxon>Sordariomycetes</taxon>
        <taxon>Hypocreomycetidae</taxon>
        <taxon>Glomerellales</taxon>
        <taxon>Glomerellaceae</taxon>
        <taxon>Colletotrichum</taxon>
        <taxon>Colletotrichum graminicola species complex</taxon>
    </lineage>
</organism>
<dbReference type="GeneID" id="24408887"/>
<reference evidence="2" key="1">
    <citation type="journal article" date="2012" name="Nat. Genet.">
        <title>Lifestyle transitions in plant pathogenic Colletotrichum fungi deciphered by genome and transcriptome analyses.</title>
        <authorList>
            <person name="O'Connell R.J."/>
            <person name="Thon M.R."/>
            <person name="Hacquard S."/>
            <person name="Amyotte S.G."/>
            <person name="Kleemann J."/>
            <person name="Torres M.F."/>
            <person name="Damm U."/>
            <person name="Buiate E.A."/>
            <person name="Epstein L."/>
            <person name="Alkan N."/>
            <person name="Altmueller J."/>
            <person name="Alvarado-Balderrama L."/>
            <person name="Bauser C.A."/>
            <person name="Becker C."/>
            <person name="Birren B.W."/>
            <person name="Chen Z."/>
            <person name="Choi J."/>
            <person name="Crouch J.A."/>
            <person name="Duvick J.P."/>
            <person name="Farman M.A."/>
            <person name="Gan P."/>
            <person name="Heiman D."/>
            <person name="Henrissat B."/>
            <person name="Howard R.J."/>
            <person name="Kabbage M."/>
            <person name="Koch C."/>
            <person name="Kracher B."/>
            <person name="Kubo Y."/>
            <person name="Law A.D."/>
            <person name="Lebrun M.-H."/>
            <person name="Lee Y.-H."/>
            <person name="Miyara I."/>
            <person name="Moore N."/>
            <person name="Neumann U."/>
            <person name="Nordstroem K."/>
            <person name="Panaccione D.G."/>
            <person name="Panstruga R."/>
            <person name="Place M."/>
            <person name="Proctor R.H."/>
            <person name="Prusky D."/>
            <person name="Rech G."/>
            <person name="Reinhardt R."/>
            <person name="Rollins J.A."/>
            <person name="Rounsley S."/>
            <person name="Schardl C.L."/>
            <person name="Schwartz D.C."/>
            <person name="Shenoy N."/>
            <person name="Shirasu K."/>
            <person name="Sikhakolli U.R."/>
            <person name="Stueber K."/>
            <person name="Sukno S.A."/>
            <person name="Sweigard J.A."/>
            <person name="Takano Y."/>
            <person name="Takahara H."/>
            <person name="Trail F."/>
            <person name="van der Does H.C."/>
            <person name="Voll L.M."/>
            <person name="Will I."/>
            <person name="Young S."/>
            <person name="Zeng Q."/>
            <person name="Zhang J."/>
            <person name="Zhou S."/>
            <person name="Dickman M.B."/>
            <person name="Schulze-Lefert P."/>
            <person name="Ver Loren van Themaat E."/>
            <person name="Ma L.-J."/>
            <person name="Vaillancourt L.J."/>
        </authorList>
    </citation>
    <scope>NUCLEOTIDE SEQUENCE [LARGE SCALE GENOMIC DNA]</scope>
    <source>
        <strain evidence="2">M1.001 / M2 / FGSC 10212</strain>
    </source>
</reference>
<evidence type="ECO:0000313" key="1">
    <source>
        <dbReference type="EMBL" id="EFQ28378.1"/>
    </source>
</evidence>
<proteinExistence type="predicted"/>
<dbReference type="eggNOG" id="ENOG502TCW1">
    <property type="taxonomic scope" value="Eukaryota"/>
</dbReference>
<protein>
    <submittedName>
        <fullName evidence="1">Uncharacterized protein</fullName>
    </submittedName>
</protein>
<accession>E3QBN9</accession>
<keyword evidence="2" id="KW-1185">Reference proteome</keyword>
<dbReference type="RefSeq" id="XP_008092398.1">
    <property type="nucleotide sequence ID" value="XM_008094207.1"/>
</dbReference>
<dbReference type="OrthoDB" id="5343383at2759"/>
<gene>
    <name evidence="1" type="ORF">GLRG_03522</name>
</gene>